<accession>A0A9W6MW58</accession>
<comment type="caution">
    <text evidence="1">The sequence shown here is derived from an EMBL/GenBank/DDBJ whole genome shotgun (WGS) entry which is preliminary data.</text>
</comment>
<reference evidence="1" key="2">
    <citation type="submission" date="2023-01" db="EMBL/GenBank/DDBJ databases">
        <authorList>
            <person name="Sun Q."/>
            <person name="Evtushenko L."/>
        </authorList>
    </citation>
    <scope>NUCLEOTIDE SEQUENCE</scope>
    <source>
        <strain evidence="1">VKM B-2347</strain>
    </source>
</reference>
<keyword evidence="2" id="KW-1185">Reference proteome</keyword>
<reference evidence="1" key="1">
    <citation type="journal article" date="2014" name="Int. J. Syst. Evol. Microbiol.">
        <title>Complete genome sequence of Corynebacterium casei LMG S-19264T (=DSM 44701T), isolated from a smear-ripened cheese.</title>
        <authorList>
            <consortium name="US DOE Joint Genome Institute (JGI-PGF)"/>
            <person name="Walter F."/>
            <person name="Albersmeier A."/>
            <person name="Kalinowski J."/>
            <person name="Ruckert C."/>
        </authorList>
    </citation>
    <scope>NUCLEOTIDE SEQUENCE</scope>
    <source>
        <strain evidence="1">VKM B-2347</strain>
    </source>
</reference>
<organism evidence="1 2">
    <name type="scientific">Hansschlegelia plantiphila</name>
    <dbReference type="NCBI Taxonomy" id="374655"/>
    <lineage>
        <taxon>Bacteria</taxon>
        <taxon>Pseudomonadati</taxon>
        <taxon>Pseudomonadota</taxon>
        <taxon>Alphaproteobacteria</taxon>
        <taxon>Hyphomicrobiales</taxon>
        <taxon>Methylopilaceae</taxon>
        <taxon>Hansschlegelia</taxon>
    </lineage>
</organism>
<protein>
    <submittedName>
        <fullName evidence="1">Uncharacterized protein</fullName>
    </submittedName>
</protein>
<dbReference type="Proteomes" id="UP001143372">
    <property type="component" value="Unassembled WGS sequence"/>
</dbReference>
<evidence type="ECO:0000313" key="1">
    <source>
        <dbReference type="EMBL" id="GLK68515.1"/>
    </source>
</evidence>
<dbReference type="EMBL" id="BSFI01000008">
    <property type="protein sequence ID" value="GLK68515.1"/>
    <property type="molecule type" value="Genomic_DNA"/>
</dbReference>
<name>A0A9W6MW58_9HYPH</name>
<sequence length="80" mass="7856">MSSSGTTRSDTCALPETLNLAEELGSTPIARTRTIQGFHSGAVATAGASVAMSAADAAPVHAAAASRAAAAVFNTVIEVP</sequence>
<gene>
    <name evidence="1" type="ORF">GCM10008179_21530</name>
</gene>
<evidence type="ECO:0000313" key="2">
    <source>
        <dbReference type="Proteomes" id="UP001143372"/>
    </source>
</evidence>
<proteinExistence type="predicted"/>
<dbReference type="AlphaFoldDB" id="A0A9W6MW58"/>